<proteinExistence type="predicted"/>
<dbReference type="GO" id="GO:0005667">
    <property type="term" value="C:transcription regulator complex"/>
    <property type="evidence" value="ECO:0007669"/>
    <property type="project" value="TreeGrafter"/>
</dbReference>
<dbReference type="PROSITE" id="PS51029">
    <property type="entry name" value="MADF"/>
    <property type="match status" value="2"/>
</dbReference>
<feature type="region of interest" description="Disordered" evidence="1">
    <location>
        <begin position="311"/>
        <end position="334"/>
    </location>
</feature>
<evidence type="ECO:0000256" key="1">
    <source>
        <dbReference type="SAM" id="MobiDB-lite"/>
    </source>
</evidence>
<accession>A0A0N4YR41</accession>
<feature type="compositionally biased region" description="Basic and acidic residues" evidence="1">
    <location>
        <begin position="321"/>
        <end position="334"/>
    </location>
</feature>
<protein>
    <submittedName>
        <fullName evidence="5">MADF domain-containing protein</fullName>
    </submittedName>
</protein>
<dbReference type="AlphaFoldDB" id="A0A0N4YR41"/>
<dbReference type="GO" id="GO:0005634">
    <property type="term" value="C:nucleus"/>
    <property type="evidence" value="ECO:0007669"/>
    <property type="project" value="TreeGrafter"/>
</dbReference>
<name>A0A0N4YR41_NIPBR</name>
<evidence type="ECO:0000313" key="5">
    <source>
        <dbReference type="WBParaSite" id="NBR_0001971301-mRNA-1"/>
    </source>
</evidence>
<feature type="domain" description="MADF" evidence="2">
    <location>
        <begin position="21"/>
        <end position="125"/>
    </location>
</feature>
<dbReference type="EMBL" id="UYSL01024414">
    <property type="protein sequence ID" value="VDL83450.1"/>
    <property type="molecule type" value="Genomic_DNA"/>
</dbReference>
<dbReference type="Pfam" id="PF10545">
    <property type="entry name" value="MADF_DNA_bdg"/>
    <property type="match status" value="2"/>
</dbReference>
<dbReference type="PANTHER" id="PTHR12243">
    <property type="entry name" value="MADF DOMAIN TRANSCRIPTION FACTOR"/>
    <property type="match status" value="1"/>
</dbReference>
<evidence type="ECO:0000259" key="2">
    <source>
        <dbReference type="PROSITE" id="PS51029"/>
    </source>
</evidence>
<feature type="compositionally biased region" description="Low complexity" evidence="1">
    <location>
        <begin position="311"/>
        <end position="320"/>
    </location>
</feature>
<reference evidence="3 4" key="2">
    <citation type="submission" date="2018-11" db="EMBL/GenBank/DDBJ databases">
        <authorList>
            <consortium name="Pathogen Informatics"/>
        </authorList>
    </citation>
    <scope>NUCLEOTIDE SEQUENCE [LARGE SCALE GENOMIC DNA]</scope>
</reference>
<feature type="domain" description="MADF" evidence="2">
    <location>
        <begin position="178"/>
        <end position="282"/>
    </location>
</feature>
<dbReference type="SMART" id="SM00595">
    <property type="entry name" value="MADF"/>
    <property type="match status" value="2"/>
</dbReference>
<dbReference type="WBParaSite" id="NBR_0001971301-mRNA-1">
    <property type="protein sequence ID" value="NBR_0001971301-mRNA-1"/>
    <property type="gene ID" value="NBR_0001971301"/>
</dbReference>
<dbReference type="GO" id="GO:0006357">
    <property type="term" value="P:regulation of transcription by RNA polymerase II"/>
    <property type="evidence" value="ECO:0007669"/>
    <property type="project" value="TreeGrafter"/>
</dbReference>
<sequence length="402" mass="46789">MKRGKPDSERTDVLTEVEKTVLAELVRERPSLWDDSLESYKNSYERGCAWRAIAVEMEIEFSKPFEVASLQRIFKNLRDVYVRKRRELRTHIAMCSGSDNAATFREKIERWPYFKALDFLGPCVDSSERYATYCTFRPANEDPQDPVDDIDRATPEVEFKKCKNDPDMEELLEADKLFLIDAVALRHELWDKSLKEYKDRGVRANAWSGVKQDMELQTGKIFTVDDLQRIFKNLRDVYTRKKRDLKTRIAKCSTTLEEDRLWRRAEEWPYWKALQFLDMNADRGRRNVAVWKNDENISSGLFEASASDAGSIDTASTTSDSSKKAEQSQKNDEPRQLLESIANALKQDGKCDAFDITCMNMAHSLRSIAEYDELRALEWKIRLDELQLQIANDELRIRGTSQ</sequence>
<dbReference type="InterPro" id="IPR006578">
    <property type="entry name" value="MADF-dom"/>
</dbReference>
<dbReference type="STRING" id="27835.A0A0N4YR41"/>
<gene>
    <name evidence="3" type="ORF">NBR_LOCUS19714</name>
</gene>
<reference evidence="5" key="1">
    <citation type="submission" date="2017-02" db="UniProtKB">
        <authorList>
            <consortium name="WormBaseParasite"/>
        </authorList>
    </citation>
    <scope>IDENTIFICATION</scope>
</reference>
<evidence type="ECO:0000313" key="4">
    <source>
        <dbReference type="Proteomes" id="UP000271162"/>
    </source>
</evidence>
<dbReference type="Proteomes" id="UP000271162">
    <property type="component" value="Unassembled WGS sequence"/>
</dbReference>
<dbReference type="InterPro" id="IPR039353">
    <property type="entry name" value="TF_Adf1"/>
</dbReference>
<keyword evidence="4" id="KW-1185">Reference proteome</keyword>
<dbReference type="PANTHER" id="PTHR12243:SF67">
    <property type="entry name" value="COREPRESSOR OF PANGOLIN, ISOFORM A-RELATED"/>
    <property type="match status" value="1"/>
</dbReference>
<evidence type="ECO:0000313" key="3">
    <source>
        <dbReference type="EMBL" id="VDL83450.1"/>
    </source>
</evidence>
<organism evidence="5">
    <name type="scientific">Nippostrongylus brasiliensis</name>
    <name type="common">Rat hookworm</name>
    <dbReference type="NCBI Taxonomy" id="27835"/>
    <lineage>
        <taxon>Eukaryota</taxon>
        <taxon>Metazoa</taxon>
        <taxon>Ecdysozoa</taxon>
        <taxon>Nematoda</taxon>
        <taxon>Chromadorea</taxon>
        <taxon>Rhabditida</taxon>
        <taxon>Rhabditina</taxon>
        <taxon>Rhabditomorpha</taxon>
        <taxon>Strongyloidea</taxon>
        <taxon>Heligmosomidae</taxon>
        <taxon>Nippostrongylus</taxon>
    </lineage>
</organism>